<evidence type="ECO:0000313" key="1">
    <source>
        <dbReference type="EMBL" id="OAS23795.1"/>
    </source>
</evidence>
<dbReference type="AlphaFoldDB" id="A0A179SAE1"/>
<evidence type="ECO:0008006" key="3">
    <source>
        <dbReference type="Google" id="ProtNLM"/>
    </source>
</evidence>
<sequence length="64" mass="7227">MQAELPKSTFDALKELAERRGVDANTVLQQAIETEKLLSDHVGVDDKVLIERPNKTYARVIFSK</sequence>
<gene>
    <name evidence="1" type="ORF">A5481_16200</name>
</gene>
<organism evidence="1 2">
    <name type="scientific">Methylobacterium platani</name>
    <dbReference type="NCBI Taxonomy" id="427683"/>
    <lineage>
        <taxon>Bacteria</taxon>
        <taxon>Pseudomonadati</taxon>
        <taxon>Pseudomonadota</taxon>
        <taxon>Alphaproteobacteria</taxon>
        <taxon>Hyphomicrobiales</taxon>
        <taxon>Methylobacteriaceae</taxon>
        <taxon>Methylobacterium</taxon>
    </lineage>
</organism>
<accession>A0A179SAE1</accession>
<dbReference type="STRING" id="427683.A5481_16200"/>
<proteinExistence type="predicted"/>
<name>A0A179SAE1_9HYPH</name>
<protein>
    <recommendedName>
        <fullName evidence="3">Ribbon-helix-helix protein CopG domain-containing protein</fullName>
    </recommendedName>
</protein>
<dbReference type="EMBL" id="LWHQ01000029">
    <property type="protein sequence ID" value="OAS23795.1"/>
    <property type="molecule type" value="Genomic_DNA"/>
</dbReference>
<evidence type="ECO:0000313" key="2">
    <source>
        <dbReference type="Proteomes" id="UP000078316"/>
    </source>
</evidence>
<comment type="caution">
    <text evidence="1">The sequence shown here is derived from an EMBL/GenBank/DDBJ whole genome shotgun (WGS) entry which is preliminary data.</text>
</comment>
<reference evidence="1 2" key="1">
    <citation type="submission" date="2016-04" db="EMBL/GenBank/DDBJ databases">
        <authorList>
            <person name="Evans L.H."/>
            <person name="Alamgir A."/>
            <person name="Owens N."/>
            <person name="Weber N.D."/>
            <person name="Virtaneva K."/>
            <person name="Barbian K."/>
            <person name="Babar A."/>
            <person name="Rosenke K."/>
        </authorList>
    </citation>
    <scope>NUCLEOTIDE SEQUENCE [LARGE SCALE GENOMIC DNA]</scope>
    <source>
        <strain evidence="1 2">PMB02</strain>
    </source>
</reference>
<dbReference type="Proteomes" id="UP000078316">
    <property type="component" value="Unassembled WGS sequence"/>
</dbReference>